<dbReference type="EC" id="2.5.1.15" evidence="5"/>
<dbReference type="EMBL" id="JAANNP010000036">
    <property type="protein sequence ID" value="NHC15556.1"/>
    <property type="molecule type" value="Genomic_DNA"/>
</dbReference>
<accession>A0ABX0H0Y4</accession>
<keyword evidence="8" id="KW-0460">Magnesium</keyword>
<dbReference type="PROSITE" id="PS00793">
    <property type="entry name" value="DHPS_2"/>
    <property type="match status" value="1"/>
</dbReference>
<evidence type="ECO:0000256" key="1">
    <source>
        <dbReference type="ARBA" id="ARBA00000012"/>
    </source>
</evidence>
<dbReference type="InterPro" id="IPR045031">
    <property type="entry name" value="DHP_synth-like"/>
</dbReference>
<dbReference type="CDD" id="cd00739">
    <property type="entry name" value="DHPS"/>
    <property type="match status" value="1"/>
</dbReference>
<name>A0ABX0H0Y4_9ACTN</name>
<dbReference type="NCBIfam" id="TIGR01496">
    <property type="entry name" value="DHPS"/>
    <property type="match status" value="1"/>
</dbReference>
<dbReference type="GO" id="GO:0004156">
    <property type="term" value="F:dihydropteroate synthase activity"/>
    <property type="evidence" value="ECO:0007669"/>
    <property type="project" value="UniProtKB-EC"/>
</dbReference>
<dbReference type="Proteomes" id="UP000800981">
    <property type="component" value="Unassembled WGS sequence"/>
</dbReference>
<evidence type="ECO:0000259" key="10">
    <source>
        <dbReference type="PROSITE" id="PS50972"/>
    </source>
</evidence>
<evidence type="ECO:0000256" key="9">
    <source>
        <dbReference type="ARBA" id="ARBA00022909"/>
    </source>
</evidence>
<comment type="catalytic activity">
    <reaction evidence="1">
        <text>(7,8-dihydropterin-6-yl)methyl diphosphate + 4-aminobenzoate = 7,8-dihydropteroate + diphosphate</text>
        <dbReference type="Rhea" id="RHEA:19949"/>
        <dbReference type="ChEBI" id="CHEBI:17836"/>
        <dbReference type="ChEBI" id="CHEBI:17839"/>
        <dbReference type="ChEBI" id="CHEBI:33019"/>
        <dbReference type="ChEBI" id="CHEBI:72950"/>
        <dbReference type="EC" id="2.5.1.15"/>
    </reaction>
</comment>
<keyword evidence="9" id="KW-0289">Folate biosynthesis</keyword>
<gene>
    <name evidence="11" type="primary">folP</name>
    <name evidence="11" type="ORF">G9H71_17385</name>
</gene>
<dbReference type="InterPro" id="IPR011005">
    <property type="entry name" value="Dihydropteroate_synth-like_sf"/>
</dbReference>
<dbReference type="Gene3D" id="3.20.20.20">
    <property type="entry name" value="Dihydropteroate synthase-like"/>
    <property type="match status" value="1"/>
</dbReference>
<dbReference type="InterPro" id="IPR006390">
    <property type="entry name" value="DHP_synth_dom"/>
</dbReference>
<dbReference type="InterPro" id="IPR000489">
    <property type="entry name" value="Pterin-binding_dom"/>
</dbReference>
<evidence type="ECO:0000256" key="8">
    <source>
        <dbReference type="ARBA" id="ARBA00022842"/>
    </source>
</evidence>
<sequence length="269" mass="27772">MGVLNVTPDSFSDGGRWMDAGAAVVHGLELVAEGADLVDVGGESTRPGAERVAAEEEQRRVLPVVRELARQGVAVSVDTMRASTAAAALEAGACLVNDVSGGMADPQLAKVARDARAPYVVMHWRGHSTSMQSRAVYADVVDDVAGELQARVEAVLDLGLLPEQLVLDPGLGFAKNAAHNWQLLAGLPALTALGYPVLVGASRKRFLGSLLSGDEHAPAPVAERADATVAVTALAAAGGAWCVRVHEARANRAAVAVAQAVRSAGQDRP</sequence>
<keyword evidence="6 11" id="KW-0808">Transferase</keyword>
<evidence type="ECO:0000256" key="3">
    <source>
        <dbReference type="ARBA" id="ARBA00004763"/>
    </source>
</evidence>
<evidence type="ECO:0000313" key="11">
    <source>
        <dbReference type="EMBL" id="NHC15556.1"/>
    </source>
</evidence>
<reference evidence="11 12" key="1">
    <citation type="submission" date="2020-03" db="EMBL/GenBank/DDBJ databases">
        <title>Two novel Motilibacter sp.</title>
        <authorList>
            <person name="Liu S."/>
        </authorList>
    </citation>
    <scope>NUCLEOTIDE SEQUENCE [LARGE SCALE GENOMIC DNA]</scope>
    <source>
        <strain evidence="11 12">E257</strain>
    </source>
</reference>
<evidence type="ECO:0000256" key="6">
    <source>
        <dbReference type="ARBA" id="ARBA00022679"/>
    </source>
</evidence>
<keyword evidence="7" id="KW-0479">Metal-binding</keyword>
<comment type="pathway">
    <text evidence="3">Cofactor biosynthesis; tetrahydrofolate biosynthesis; 7,8-dihydrofolate from 2-amino-4-hydroxy-6-hydroxymethyl-7,8-dihydropteridine diphosphate and 4-aminobenzoate: step 1/2.</text>
</comment>
<comment type="cofactor">
    <cofactor evidence="2">
        <name>Mg(2+)</name>
        <dbReference type="ChEBI" id="CHEBI:18420"/>
    </cofactor>
</comment>
<evidence type="ECO:0000313" key="12">
    <source>
        <dbReference type="Proteomes" id="UP000800981"/>
    </source>
</evidence>
<comment type="caution">
    <text evidence="11">The sequence shown here is derived from an EMBL/GenBank/DDBJ whole genome shotgun (WGS) entry which is preliminary data.</text>
</comment>
<dbReference type="PANTHER" id="PTHR20941">
    <property type="entry name" value="FOLATE SYNTHESIS PROTEINS"/>
    <property type="match status" value="1"/>
</dbReference>
<dbReference type="SUPFAM" id="SSF51717">
    <property type="entry name" value="Dihydropteroate synthetase-like"/>
    <property type="match status" value="1"/>
</dbReference>
<evidence type="ECO:0000256" key="7">
    <source>
        <dbReference type="ARBA" id="ARBA00022723"/>
    </source>
</evidence>
<dbReference type="Pfam" id="PF00809">
    <property type="entry name" value="Pterin_bind"/>
    <property type="match status" value="1"/>
</dbReference>
<dbReference type="PROSITE" id="PS50972">
    <property type="entry name" value="PTERIN_BINDING"/>
    <property type="match status" value="1"/>
</dbReference>
<comment type="similarity">
    <text evidence="4">Belongs to the DHPS family.</text>
</comment>
<evidence type="ECO:0000256" key="5">
    <source>
        <dbReference type="ARBA" id="ARBA00012458"/>
    </source>
</evidence>
<keyword evidence="12" id="KW-1185">Reference proteome</keyword>
<evidence type="ECO:0000256" key="2">
    <source>
        <dbReference type="ARBA" id="ARBA00001946"/>
    </source>
</evidence>
<protein>
    <recommendedName>
        <fullName evidence="5">dihydropteroate synthase</fullName>
        <ecNumber evidence="5">2.5.1.15</ecNumber>
    </recommendedName>
</protein>
<feature type="domain" description="Pterin-binding" evidence="10">
    <location>
        <begin position="1"/>
        <end position="256"/>
    </location>
</feature>
<proteinExistence type="inferred from homology"/>
<dbReference type="PANTHER" id="PTHR20941:SF1">
    <property type="entry name" value="FOLIC ACID SYNTHESIS PROTEIN FOL1"/>
    <property type="match status" value="1"/>
</dbReference>
<organism evidence="11 12">
    <name type="scientific">Motilibacter deserti</name>
    <dbReference type="NCBI Taxonomy" id="2714956"/>
    <lineage>
        <taxon>Bacteria</taxon>
        <taxon>Bacillati</taxon>
        <taxon>Actinomycetota</taxon>
        <taxon>Actinomycetes</taxon>
        <taxon>Motilibacterales</taxon>
        <taxon>Motilibacteraceae</taxon>
        <taxon>Motilibacter</taxon>
    </lineage>
</organism>
<evidence type="ECO:0000256" key="4">
    <source>
        <dbReference type="ARBA" id="ARBA00009503"/>
    </source>
</evidence>